<gene>
    <name evidence="2" type="ORF">J5N97_008217</name>
</gene>
<organism evidence="2 3">
    <name type="scientific">Dioscorea zingiberensis</name>
    <dbReference type="NCBI Taxonomy" id="325984"/>
    <lineage>
        <taxon>Eukaryota</taxon>
        <taxon>Viridiplantae</taxon>
        <taxon>Streptophyta</taxon>
        <taxon>Embryophyta</taxon>
        <taxon>Tracheophyta</taxon>
        <taxon>Spermatophyta</taxon>
        <taxon>Magnoliopsida</taxon>
        <taxon>Liliopsida</taxon>
        <taxon>Dioscoreales</taxon>
        <taxon>Dioscoreaceae</taxon>
        <taxon>Dioscorea</taxon>
    </lineage>
</organism>
<feature type="region of interest" description="Disordered" evidence="1">
    <location>
        <begin position="286"/>
        <end position="314"/>
    </location>
</feature>
<comment type="caution">
    <text evidence="2">The sequence shown here is derived from an EMBL/GenBank/DDBJ whole genome shotgun (WGS) entry which is preliminary data.</text>
</comment>
<dbReference type="Proteomes" id="UP001085076">
    <property type="component" value="Miscellaneous, Linkage group lg01"/>
</dbReference>
<sequence length="327" mass="36327">MGSKMLEGKERMLKHTIAKITTFRGYVDKWKVAELLKTRVEEQWKWDARPLMDGRYLIECPLAVTARQMEKEGPMESPAFTQPFTPWTTDLYHSVEAEGTCAGDLVQIGGNGGVDTEDLRVLIPMRKTRLLPCVFHYNIATLQHTYIAEMEPYQSPLSWDSRTRTEQKVAIMSNNDKTEEPPAAVHSSPLKPSDNRADKGKATISVLQDAPAPARFDGGRQKGIIIQERKETQPIKRSELAPPAPECTAARKPIVATSKQAAPVPVETVEVAEEVTGRKDGTRVVTKDDKTEHVAQGQLAASEDRAQSIEDADDMDFAETIRSLTAT</sequence>
<name>A0A9D5DDG4_9LILI</name>
<keyword evidence="3" id="KW-1185">Reference proteome</keyword>
<evidence type="ECO:0000313" key="3">
    <source>
        <dbReference type="Proteomes" id="UP001085076"/>
    </source>
</evidence>
<dbReference type="EMBL" id="JAGGNH010000001">
    <property type="protein sequence ID" value="KAJ0989861.1"/>
    <property type="molecule type" value="Genomic_DNA"/>
</dbReference>
<reference evidence="2" key="1">
    <citation type="submission" date="2021-03" db="EMBL/GenBank/DDBJ databases">
        <authorList>
            <person name="Li Z."/>
            <person name="Yang C."/>
        </authorList>
    </citation>
    <scope>NUCLEOTIDE SEQUENCE</scope>
    <source>
        <strain evidence="2">Dzin_1.0</strain>
        <tissue evidence="2">Leaf</tissue>
    </source>
</reference>
<protein>
    <submittedName>
        <fullName evidence="2">Uncharacterized protein</fullName>
    </submittedName>
</protein>
<proteinExistence type="predicted"/>
<accession>A0A9D5DDG4</accession>
<evidence type="ECO:0000256" key="1">
    <source>
        <dbReference type="SAM" id="MobiDB-lite"/>
    </source>
</evidence>
<evidence type="ECO:0000313" key="2">
    <source>
        <dbReference type="EMBL" id="KAJ0989861.1"/>
    </source>
</evidence>
<reference evidence="2" key="2">
    <citation type="journal article" date="2022" name="Hortic Res">
        <title>The genome of Dioscorea zingiberensis sheds light on the biosynthesis, origin and evolution of the medicinally important diosgenin saponins.</title>
        <authorList>
            <person name="Li Y."/>
            <person name="Tan C."/>
            <person name="Li Z."/>
            <person name="Guo J."/>
            <person name="Li S."/>
            <person name="Chen X."/>
            <person name="Wang C."/>
            <person name="Dai X."/>
            <person name="Yang H."/>
            <person name="Song W."/>
            <person name="Hou L."/>
            <person name="Xu J."/>
            <person name="Tong Z."/>
            <person name="Xu A."/>
            <person name="Yuan X."/>
            <person name="Wang W."/>
            <person name="Yang Q."/>
            <person name="Chen L."/>
            <person name="Sun Z."/>
            <person name="Wang K."/>
            <person name="Pan B."/>
            <person name="Chen J."/>
            <person name="Bao Y."/>
            <person name="Liu F."/>
            <person name="Qi X."/>
            <person name="Gang D.R."/>
            <person name="Wen J."/>
            <person name="Li J."/>
        </authorList>
    </citation>
    <scope>NUCLEOTIDE SEQUENCE</scope>
    <source>
        <strain evidence="2">Dzin_1.0</strain>
    </source>
</reference>
<feature type="region of interest" description="Disordered" evidence="1">
    <location>
        <begin position="173"/>
        <end position="198"/>
    </location>
</feature>
<dbReference type="AlphaFoldDB" id="A0A9D5DDG4"/>